<evidence type="ECO:0000256" key="11">
    <source>
        <dbReference type="RuleBase" id="RU362049"/>
    </source>
</evidence>
<evidence type="ECO:0000256" key="10">
    <source>
        <dbReference type="NCBIfam" id="TIGR00551"/>
    </source>
</evidence>
<evidence type="ECO:0000313" key="14">
    <source>
        <dbReference type="EMBL" id="WNM58515.1"/>
    </source>
</evidence>
<keyword evidence="8 11" id="KW-0560">Oxidoreductase</keyword>
<evidence type="ECO:0000256" key="4">
    <source>
        <dbReference type="ARBA" id="ARBA00012173"/>
    </source>
</evidence>
<name>A0AA96JSW1_9BACT</name>
<evidence type="ECO:0000259" key="12">
    <source>
        <dbReference type="Pfam" id="PF00890"/>
    </source>
</evidence>
<evidence type="ECO:0000256" key="8">
    <source>
        <dbReference type="ARBA" id="ARBA00023002"/>
    </source>
</evidence>
<dbReference type="Gene3D" id="3.90.700.10">
    <property type="entry name" value="Succinate dehydrogenase/fumarate reductase flavoprotein, catalytic domain"/>
    <property type="match status" value="1"/>
</dbReference>
<evidence type="ECO:0000256" key="5">
    <source>
        <dbReference type="ARBA" id="ARBA00022630"/>
    </source>
</evidence>
<dbReference type="GO" id="GO:0005737">
    <property type="term" value="C:cytoplasm"/>
    <property type="evidence" value="ECO:0007669"/>
    <property type="project" value="UniProtKB-SubCell"/>
</dbReference>
<protein>
    <recommendedName>
        <fullName evidence="4 10">L-aspartate oxidase</fullName>
        <ecNumber evidence="4 10">1.4.3.16</ecNumber>
    </recommendedName>
</protein>
<dbReference type="PANTHER" id="PTHR42716:SF2">
    <property type="entry name" value="L-ASPARTATE OXIDASE, CHLOROPLASTIC"/>
    <property type="match status" value="1"/>
</dbReference>
<evidence type="ECO:0000256" key="9">
    <source>
        <dbReference type="ARBA" id="ARBA00048305"/>
    </source>
</evidence>
<dbReference type="SUPFAM" id="SSF51905">
    <property type="entry name" value="FAD/NAD(P)-binding domain"/>
    <property type="match status" value="1"/>
</dbReference>
<comment type="pathway">
    <text evidence="2 11">Cofactor biosynthesis; NAD(+) biosynthesis; iminoaspartate from L-aspartate (oxidase route): step 1/1.</text>
</comment>
<dbReference type="EC" id="1.4.3.16" evidence="4 10"/>
<feature type="domain" description="FAD-dependent oxidoreductase 2 FAD-binding" evidence="12">
    <location>
        <begin position="17"/>
        <end position="388"/>
    </location>
</feature>
<comment type="similarity">
    <text evidence="3 11">Belongs to the FAD-dependent oxidoreductase 2 family. NadB subfamily.</text>
</comment>
<evidence type="ECO:0000256" key="1">
    <source>
        <dbReference type="ARBA" id="ARBA00001974"/>
    </source>
</evidence>
<dbReference type="Proteomes" id="UP001302719">
    <property type="component" value="Chromosome"/>
</dbReference>
<dbReference type="AlphaFoldDB" id="A0AA96JSW1"/>
<dbReference type="GO" id="GO:0034628">
    <property type="term" value="P:'de novo' NAD+ biosynthetic process from L-aspartate"/>
    <property type="evidence" value="ECO:0007669"/>
    <property type="project" value="TreeGrafter"/>
</dbReference>
<dbReference type="RefSeq" id="WP_312644461.1">
    <property type="nucleotide sequence ID" value="NZ_CP116967.1"/>
</dbReference>
<dbReference type="Gene3D" id="3.50.50.60">
    <property type="entry name" value="FAD/NAD(P)-binding domain"/>
    <property type="match status" value="1"/>
</dbReference>
<accession>A0AA96JSW1</accession>
<evidence type="ECO:0000256" key="7">
    <source>
        <dbReference type="ARBA" id="ARBA00022827"/>
    </source>
</evidence>
<keyword evidence="6 11" id="KW-0662">Pyridine nucleotide biosynthesis</keyword>
<dbReference type="Gene3D" id="1.20.58.100">
    <property type="entry name" value="Fumarate reductase/succinate dehydrogenase flavoprotein-like, C-terminal domain"/>
    <property type="match status" value="1"/>
</dbReference>
<dbReference type="SUPFAM" id="SSF46977">
    <property type="entry name" value="Succinate dehydrogenase/fumarate reductase flavoprotein C-terminal domain"/>
    <property type="match status" value="1"/>
</dbReference>
<dbReference type="InterPro" id="IPR005288">
    <property type="entry name" value="NadB"/>
</dbReference>
<dbReference type="InterPro" id="IPR027477">
    <property type="entry name" value="Succ_DH/fumarate_Rdtase_cat_sf"/>
</dbReference>
<keyword evidence="15" id="KW-1185">Reference proteome</keyword>
<comment type="subcellular location">
    <subcellularLocation>
        <location evidence="11">Cytoplasm</location>
    </subcellularLocation>
</comment>
<dbReference type="Pfam" id="PF02910">
    <property type="entry name" value="Succ_DH_flav_C"/>
    <property type="match status" value="1"/>
</dbReference>
<comment type="function">
    <text evidence="11">Catalyzes the oxidation of L-aspartate to iminoaspartate.</text>
</comment>
<dbReference type="InterPro" id="IPR003953">
    <property type="entry name" value="FAD-dep_OxRdtase_2_FAD-bd"/>
</dbReference>
<keyword evidence="7 11" id="KW-0274">FAD</keyword>
<dbReference type="EMBL" id="CP116967">
    <property type="protein sequence ID" value="WNM58515.1"/>
    <property type="molecule type" value="Genomic_DNA"/>
</dbReference>
<dbReference type="InterPro" id="IPR037099">
    <property type="entry name" value="Fum_R/Succ_DH_flav-like_C_sf"/>
</dbReference>
<dbReference type="InterPro" id="IPR036188">
    <property type="entry name" value="FAD/NAD-bd_sf"/>
</dbReference>
<dbReference type="KEGG" id="nall:PP769_01765"/>
<dbReference type="PANTHER" id="PTHR42716">
    <property type="entry name" value="L-ASPARTATE OXIDASE"/>
    <property type="match status" value="1"/>
</dbReference>
<dbReference type="Pfam" id="PF00890">
    <property type="entry name" value="FAD_binding_2"/>
    <property type="match status" value="1"/>
</dbReference>
<keyword evidence="5 11" id="KW-0285">Flavoprotein</keyword>
<proteinExistence type="inferred from homology"/>
<evidence type="ECO:0000256" key="2">
    <source>
        <dbReference type="ARBA" id="ARBA00004950"/>
    </source>
</evidence>
<evidence type="ECO:0000259" key="13">
    <source>
        <dbReference type="Pfam" id="PF02910"/>
    </source>
</evidence>
<evidence type="ECO:0000256" key="6">
    <source>
        <dbReference type="ARBA" id="ARBA00022642"/>
    </source>
</evidence>
<reference evidence="14 15" key="1">
    <citation type="submission" date="2023-01" db="EMBL/GenBank/DDBJ databases">
        <title>Cultivation and genomic characterization of new, ubiquitous marine nitrite-oxidizing bacteria from the Nitrospirales.</title>
        <authorList>
            <person name="Mueller A.J."/>
            <person name="Daebeler A."/>
            <person name="Herbold C.W."/>
            <person name="Kirkegaard R.H."/>
            <person name="Daims H."/>
        </authorList>
    </citation>
    <scope>NUCLEOTIDE SEQUENCE [LARGE SCALE GENOMIC DNA]</scope>
    <source>
        <strain evidence="14 15">VA</strain>
    </source>
</reference>
<gene>
    <name evidence="14" type="primary">nadB</name>
    <name evidence="14" type="ORF">PP769_01765</name>
</gene>
<dbReference type="InterPro" id="IPR015939">
    <property type="entry name" value="Fum_Rdtase/Succ_DH_flav-like_C"/>
</dbReference>
<comment type="catalytic activity">
    <reaction evidence="9">
        <text>L-aspartate + O2 = iminosuccinate + H2O2</text>
        <dbReference type="Rhea" id="RHEA:25876"/>
        <dbReference type="ChEBI" id="CHEBI:15379"/>
        <dbReference type="ChEBI" id="CHEBI:16240"/>
        <dbReference type="ChEBI" id="CHEBI:29991"/>
        <dbReference type="ChEBI" id="CHEBI:77875"/>
        <dbReference type="EC" id="1.4.3.16"/>
    </reaction>
    <physiologicalReaction direction="left-to-right" evidence="9">
        <dbReference type="Rhea" id="RHEA:25877"/>
    </physiologicalReaction>
</comment>
<dbReference type="SUPFAM" id="SSF56425">
    <property type="entry name" value="Succinate dehydrogenase/fumarate reductase flavoprotein, catalytic domain"/>
    <property type="match status" value="1"/>
</dbReference>
<dbReference type="FunFam" id="3.90.700.10:FF:000002">
    <property type="entry name" value="L-aspartate oxidase"/>
    <property type="match status" value="1"/>
</dbReference>
<dbReference type="PRINTS" id="PR00368">
    <property type="entry name" value="FADPNR"/>
</dbReference>
<organism evidence="14 15">
    <name type="scientific">Candidatus Nitrospira allomarina</name>
    <dbReference type="NCBI Taxonomy" id="3020900"/>
    <lineage>
        <taxon>Bacteria</taxon>
        <taxon>Pseudomonadati</taxon>
        <taxon>Nitrospirota</taxon>
        <taxon>Nitrospiria</taxon>
        <taxon>Nitrospirales</taxon>
        <taxon>Nitrospiraceae</taxon>
        <taxon>Nitrospira</taxon>
    </lineage>
</organism>
<feature type="domain" description="Fumarate reductase/succinate dehydrogenase flavoprotein-like C-terminal" evidence="13">
    <location>
        <begin position="437"/>
        <end position="530"/>
    </location>
</feature>
<dbReference type="NCBIfam" id="TIGR00551">
    <property type="entry name" value="nadB"/>
    <property type="match status" value="1"/>
</dbReference>
<sequence length="548" mass="60083">MPSIVTSHHSSHVISTDFLILGAGVAGLRAAIELSRHGRVTMVAKGGPQDNNSFYAQGGVAVALSEEDDVVLHLADTLKAGHQLCSRPATKILVEEGPSRIHELIEWGAKFDTVDGKLAFTREGAHSRHRVLRAGGDATGSEMVRALSVKAQTLNNLTWMGNHVAVELFIQDGRCWGALILDELSGHLKIVCAPATILVTGGAGQVYARTTNPPNATGDGIAMAFRAGAMLEDMEFVQFHPTALYLPSSPPFLLSETLRGEGGILRNNRCERFMKTYHRSQELAPRDIVSRAIWTEMQRTKARHVYLDVTHLGATFLKERFPTIYSTCLRYDIDITEEWIPVSPSAHYFMGGVKTDLHGASTLPGLFAAGEVACSGVHGANRLASNSLLEGLVFGYRAAQTASTCWTTGSYPNFSDFPLLRKSTGRKMSTQDVEKIRNSLRRLMWSKVGLVRTGNSLKKAVDQIQQWSQKLSAAPWNRPGLETRNMVLVGQCIAKSALWRANSVGAHFREDFPFYKGLAWKTHSHCQQENLSKVTEATGTTPQKSTRC</sequence>
<evidence type="ECO:0000256" key="3">
    <source>
        <dbReference type="ARBA" id="ARBA00008562"/>
    </source>
</evidence>
<dbReference type="GO" id="GO:0008734">
    <property type="term" value="F:L-aspartate oxidase activity"/>
    <property type="evidence" value="ECO:0007669"/>
    <property type="project" value="UniProtKB-UniRule"/>
</dbReference>
<comment type="cofactor">
    <cofactor evidence="1 11">
        <name>FAD</name>
        <dbReference type="ChEBI" id="CHEBI:57692"/>
    </cofactor>
</comment>
<evidence type="ECO:0000313" key="15">
    <source>
        <dbReference type="Proteomes" id="UP001302719"/>
    </source>
</evidence>